<dbReference type="GO" id="GO:0009450">
    <property type="term" value="P:gamma-aminobutyric acid catabolic process"/>
    <property type="evidence" value="ECO:0007669"/>
    <property type="project" value="TreeGrafter"/>
</dbReference>
<comment type="catalytic activity">
    <reaction evidence="7">
        <text>succinate semialdehyde + NAD(+) + H2O = succinate + NADH + 2 H(+)</text>
        <dbReference type="Rhea" id="RHEA:13217"/>
        <dbReference type="ChEBI" id="CHEBI:15377"/>
        <dbReference type="ChEBI" id="CHEBI:15378"/>
        <dbReference type="ChEBI" id="CHEBI:30031"/>
        <dbReference type="ChEBI" id="CHEBI:57540"/>
        <dbReference type="ChEBI" id="CHEBI:57706"/>
        <dbReference type="ChEBI" id="CHEBI:57945"/>
        <dbReference type="EC" id="1.2.1.24"/>
    </reaction>
</comment>
<dbReference type="InterPro" id="IPR015590">
    <property type="entry name" value="Aldehyde_DH_dom"/>
</dbReference>
<dbReference type="InterPro" id="IPR029510">
    <property type="entry name" value="Ald_DH_CS_GLU"/>
</dbReference>
<dbReference type="InterPro" id="IPR050740">
    <property type="entry name" value="Aldehyde_DH_Superfamily"/>
</dbReference>
<dbReference type="Proteomes" id="UP001472866">
    <property type="component" value="Chromosome 10"/>
</dbReference>
<dbReference type="SUPFAM" id="SSF53720">
    <property type="entry name" value="ALDH-like"/>
    <property type="match status" value="1"/>
</dbReference>
<evidence type="ECO:0000256" key="1">
    <source>
        <dbReference type="ARBA" id="ARBA00005176"/>
    </source>
</evidence>
<evidence type="ECO:0000256" key="8">
    <source>
        <dbReference type="ARBA" id="ARBA00076033"/>
    </source>
</evidence>
<dbReference type="InterPro" id="IPR016161">
    <property type="entry name" value="Ald_DH/histidinol_DH"/>
</dbReference>
<dbReference type="InterPro" id="IPR016160">
    <property type="entry name" value="Ald_DH_CS_CYS"/>
</dbReference>
<keyword evidence="5 10" id="KW-0560">Oxidoreductase</keyword>
<dbReference type="InterPro" id="IPR016163">
    <property type="entry name" value="Ald_DH_C"/>
</dbReference>
<organism evidence="12 13">
    <name type="scientific">Chloropicon roscoffensis</name>
    <dbReference type="NCBI Taxonomy" id="1461544"/>
    <lineage>
        <taxon>Eukaryota</taxon>
        <taxon>Viridiplantae</taxon>
        <taxon>Chlorophyta</taxon>
        <taxon>Chloropicophyceae</taxon>
        <taxon>Chloropicales</taxon>
        <taxon>Chloropicaceae</taxon>
        <taxon>Chloropicon</taxon>
    </lineage>
</organism>
<dbReference type="Gene3D" id="3.40.309.10">
    <property type="entry name" value="Aldehyde Dehydrogenase, Chain A, domain 2"/>
    <property type="match status" value="1"/>
</dbReference>
<name>A0AAX4PFN1_9CHLO</name>
<dbReference type="FunFam" id="3.40.605.10:FF:000005">
    <property type="entry name" value="Succinate-semialdehyde dehydrogenase I"/>
    <property type="match status" value="1"/>
</dbReference>
<dbReference type="InterPro" id="IPR016162">
    <property type="entry name" value="Ald_DH_N"/>
</dbReference>
<evidence type="ECO:0000256" key="4">
    <source>
        <dbReference type="ARBA" id="ARBA00019842"/>
    </source>
</evidence>
<dbReference type="PROSITE" id="PS00687">
    <property type="entry name" value="ALDEHYDE_DEHYDR_GLU"/>
    <property type="match status" value="1"/>
</dbReference>
<dbReference type="GO" id="GO:0004777">
    <property type="term" value="F:succinate-semialdehyde dehydrogenase (NAD+) activity"/>
    <property type="evidence" value="ECO:0007669"/>
    <property type="project" value="UniProtKB-EC"/>
</dbReference>
<evidence type="ECO:0000256" key="7">
    <source>
        <dbReference type="ARBA" id="ARBA00052498"/>
    </source>
</evidence>
<dbReference type="PANTHER" id="PTHR43353">
    <property type="entry name" value="SUCCINATE-SEMIALDEHYDE DEHYDROGENASE, MITOCHONDRIAL"/>
    <property type="match status" value="1"/>
</dbReference>
<evidence type="ECO:0000313" key="12">
    <source>
        <dbReference type="EMBL" id="WZN64738.1"/>
    </source>
</evidence>
<evidence type="ECO:0000256" key="2">
    <source>
        <dbReference type="ARBA" id="ARBA00009986"/>
    </source>
</evidence>
<feature type="domain" description="Aldehyde dehydrogenase" evidence="11">
    <location>
        <begin position="62"/>
        <end position="525"/>
    </location>
</feature>
<evidence type="ECO:0000313" key="13">
    <source>
        <dbReference type="Proteomes" id="UP001472866"/>
    </source>
</evidence>
<dbReference type="Gene3D" id="3.40.605.10">
    <property type="entry name" value="Aldehyde Dehydrogenase, Chain A, domain 1"/>
    <property type="match status" value="1"/>
</dbReference>
<evidence type="ECO:0000256" key="6">
    <source>
        <dbReference type="ARBA" id="ARBA00030806"/>
    </source>
</evidence>
<feature type="active site" evidence="9">
    <location>
        <position position="298"/>
    </location>
</feature>
<evidence type="ECO:0000256" key="10">
    <source>
        <dbReference type="RuleBase" id="RU003345"/>
    </source>
</evidence>
<dbReference type="AlphaFoldDB" id="A0AAX4PFN1"/>
<dbReference type="PROSITE" id="PS00070">
    <property type="entry name" value="ALDEHYDE_DEHYDR_CYS"/>
    <property type="match status" value="1"/>
</dbReference>
<evidence type="ECO:0000256" key="3">
    <source>
        <dbReference type="ARBA" id="ARBA00013051"/>
    </source>
</evidence>
<evidence type="ECO:0000256" key="9">
    <source>
        <dbReference type="PROSITE-ProRule" id="PRU10007"/>
    </source>
</evidence>
<dbReference type="EC" id="1.2.1.24" evidence="3"/>
<proteinExistence type="inferred from homology"/>
<dbReference type="CDD" id="cd07103">
    <property type="entry name" value="ALDH_F5_SSADH_GabD"/>
    <property type="match status" value="1"/>
</dbReference>
<keyword evidence="13" id="KW-1185">Reference proteome</keyword>
<dbReference type="Pfam" id="PF00171">
    <property type="entry name" value="Aldedh"/>
    <property type="match status" value="1"/>
</dbReference>
<evidence type="ECO:0000256" key="5">
    <source>
        <dbReference type="ARBA" id="ARBA00023002"/>
    </source>
</evidence>
<accession>A0AAX4PFN1</accession>
<evidence type="ECO:0000259" key="11">
    <source>
        <dbReference type="Pfam" id="PF00171"/>
    </source>
</evidence>
<comment type="pathway">
    <text evidence="1">Amino-acid degradation; 4-aminobutanoate degradation.</text>
</comment>
<sequence>MFLRLLLSPTIGRSALHRCPAARTTMSSFATSSNAPPPTPSFANSRLTPQALSEYYEAQFDSKGIEKFSVRDPASGAEIAALDLHGAAEAKIAVDRAHDAFRNEWNPNRVTAQARYDALVRWERLIRENARDLATLLTLENGKPISEATIEVAGGADSVAWFAEEARRIDGDVMQGAKRRQRVMVLKQPVGVVGAITPWNFPFSMITRKIGPALAAGCTVVVKPSEETPLSAIALTYLAHEAGFPKGGVQIVCGDAKAIGAELTGSSKVRKIGFTGSTAVGKLLMAQSASSIKRISLELGGNAPFIVFEDADLDRAALALLGSGLRNAGQTCICADKVLVHDDVHDAFAEKLAEKMARLRLGHGLDKSTTHGPLINAAALDKVEAHVTEAVEAGATLVVGGSRANPGEGLEGHFFQPTLLTDVKVDMSCFREENFGPVLSLHRFKTDEEALEIANDTEYGLAAYFYTSSMRRSWTISEGLEYGMVGCNDVAVTGVTTPFGGWKQSGLGCEHSKYGIEEFLQKKAVFLTF</sequence>
<dbReference type="EMBL" id="CP151510">
    <property type="protein sequence ID" value="WZN64738.1"/>
    <property type="molecule type" value="Genomic_DNA"/>
</dbReference>
<dbReference type="PANTHER" id="PTHR43353:SF5">
    <property type="entry name" value="SUCCINATE-SEMIALDEHYDE DEHYDROGENASE, MITOCHONDRIAL"/>
    <property type="match status" value="1"/>
</dbReference>
<reference evidence="12 13" key="1">
    <citation type="submission" date="2024-03" db="EMBL/GenBank/DDBJ databases">
        <title>Complete genome sequence of the green alga Chloropicon roscoffensis RCC1871.</title>
        <authorList>
            <person name="Lemieux C."/>
            <person name="Pombert J.-F."/>
            <person name="Otis C."/>
            <person name="Turmel M."/>
        </authorList>
    </citation>
    <scope>NUCLEOTIDE SEQUENCE [LARGE SCALE GENOMIC DNA]</scope>
    <source>
        <strain evidence="12 13">RCC1871</strain>
    </source>
</reference>
<dbReference type="FunFam" id="3.40.309.10:FF:000004">
    <property type="entry name" value="Succinate-semialdehyde dehydrogenase I"/>
    <property type="match status" value="1"/>
</dbReference>
<comment type="similarity">
    <text evidence="2 10">Belongs to the aldehyde dehydrogenase family.</text>
</comment>
<protein>
    <recommendedName>
        <fullName evidence="4">Succinate-semialdehyde dehydrogenase, mitochondrial</fullName>
        <ecNumber evidence="3">1.2.1.24</ecNumber>
    </recommendedName>
    <alternativeName>
        <fullName evidence="8">Aldehyde dehydrogenase family 5 member F1</fullName>
    </alternativeName>
    <alternativeName>
        <fullName evidence="6">NAD(+)-dependent succinic semialdehyde dehydrogenase</fullName>
    </alternativeName>
</protein>
<gene>
    <name evidence="12" type="ORF">HKI87_10g62950</name>
</gene>